<dbReference type="Gene3D" id="3.40.50.300">
    <property type="entry name" value="P-loop containing nucleotide triphosphate hydrolases"/>
    <property type="match status" value="1"/>
</dbReference>
<name>A0A975QJU6_9ACTN</name>
<dbReference type="EMBL" id="CP074402">
    <property type="protein sequence ID" value="QVJ00530.1"/>
    <property type="molecule type" value="Genomic_DNA"/>
</dbReference>
<evidence type="ECO:0000256" key="1">
    <source>
        <dbReference type="SAM" id="MobiDB-lite"/>
    </source>
</evidence>
<dbReference type="Proteomes" id="UP000682416">
    <property type="component" value="Chromosome"/>
</dbReference>
<dbReference type="KEGG" id="nec:KGD82_17780"/>
<evidence type="ECO:0000313" key="3">
    <source>
        <dbReference type="Proteomes" id="UP000682416"/>
    </source>
</evidence>
<reference evidence="2" key="1">
    <citation type="submission" date="2021-05" db="EMBL/GenBank/DDBJ databases">
        <authorList>
            <person name="Kaiqin L."/>
            <person name="Jian G."/>
        </authorList>
    </citation>
    <scope>NUCLEOTIDE SEQUENCE</scope>
    <source>
        <strain evidence="2">HDS5</strain>
    </source>
</reference>
<gene>
    <name evidence="2" type="ORF">KGD82_17780</name>
</gene>
<proteinExistence type="predicted"/>
<dbReference type="InterPro" id="IPR027417">
    <property type="entry name" value="P-loop_NTPase"/>
</dbReference>
<sequence>MTSKEIGDTNSAGQILVFHSPLSGSSCTTSLANVAWNIASTGRSVLLVDFNLHSPSCASTSPRCSDSAADAPRGWST</sequence>
<dbReference type="SUPFAM" id="SSF52540">
    <property type="entry name" value="P-loop containing nucleoside triphosphate hydrolases"/>
    <property type="match status" value="1"/>
</dbReference>
<feature type="region of interest" description="Disordered" evidence="1">
    <location>
        <begin position="58"/>
        <end position="77"/>
    </location>
</feature>
<organism evidence="2 3">
    <name type="scientific">Nocardiopsis eucommiae</name>
    <dbReference type="NCBI Taxonomy" id="2831970"/>
    <lineage>
        <taxon>Bacteria</taxon>
        <taxon>Bacillati</taxon>
        <taxon>Actinomycetota</taxon>
        <taxon>Actinomycetes</taxon>
        <taxon>Streptosporangiales</taxon>
        <taxon>Nocardiopsidaceae</taxon>
        <taxon>Nocardiopsis</taxon>
    </lineage>
</organism>
<keyword evidence="3" id="KW-1185">Reference proteome</keyword>
<dbReference type="PROSITE" id="PS51257">
    <property type="entry name" value="PROKAR_LIPOPROTEIN"/>
    <property type="match status" value="1"/>
</dbReference>
<evidence type="ECO:0000313" key="2">
    <source>
        <dbReference type="EMBL" id="QVJ00530.1"/>
    </source>
</evidence>
<dbReference type="AlphaFoldDB" id="A0A975QJU6"/>
<protein>
    <submittedName>
        <fullName evidence="2">Uncharacterized protein</fullName>
    </submittedName>
</protein>
<accession>A0A975QJU6</accession>